<accession>A0ABQ3V2P0</accession>
<organism evidence="1 2">
    <name type="scientific">Ktedonobacter robiniae</name>
    <dbReference type="NCBI Taxonomy" id="2778365"/>
    <lineage>
        <taxon>Bacteria</taxon>
        <taxon>Bacillati</taxon>
        <taxon>Chloroflexota</taxon>
        <taxon>Ktedonobacteria</taxon>
        <taxon>Ktedonobacterales</taxon>
        <taxon>Ktedonobacteraceae</taxon>
        <taxon>Ktedonobacter</taxon>
    </lineage>
</organism>
<evidence type="ECO:0000313" key="2">
    <source>
        <dbReference type="Proteomes" id="UP000654345"/>
    </source>
</evidence>
<gene>
    <name evidence="1" type="ORF">KSB_76680</name>
</gene>
<name>A0ABQ3V2P0_9CHLR</name>
<dbReference type="Proteomes" id="UP000654345">
    <property type="component" value="Unassembled WGS sequence"/>
</dbReference>
<dbReference type="InterPro" id="IPR036511">
    <property type="entry name" value="TGT-like_sf"/>
</dbReference>
<comment type="caution">
    <text evidence="1">The sequence shown here is derived from an EMBL/GenBank/DDBJ whole genome shotgun (WGS) entry which is preliminary data.</text>
</comment>
<reference evidence="1 2" key="1">
    <citation type="journal article" date="2021" name="Int. J. Syst. Evol. Microbiol.">
        <title>Reticulibacter mediterranei gen. nov., sp. nov., within the new family Reticulibacteraceae fam. nov., and Ktedonospora formicarum gen. nov., sp. nov., Ktedonobacter robiniae sp. nov., Dictyobacter formicarum sp. nov. and Dictyobacter arantiisoli sp. nov., belonging to the class Ktedonobacteria.</title>
        <authorList>
            <person name="Yabe S."/>
            <person name="Zheng Y."/>
            <person name="Wang C.M."/>
            <person name="Sakai Y."/>
            <person name="Abe K."/>
            <person name="Yokota A."/>
            <person name="Donadio S."/>
            <person name="Cavaletti L."/>
            <person name="Monciardini P."/>
        </authorList>
    </citation>
    <scope>NUCLEOTIDE SEQUENCE [LARGE SCALE GENOMIC DNA]</scope>
    <source>
        <strain evidence="1 2">SOSP1-30</strain>
    </source>
</reference>
<sequence length="294" mass="33973">MSLYVYPLFEPLLYYTVSAKEVRPDMPTVPVLLPATSFVTKHTDGSVSLRKPRLPDHVRLRGADCGAYTATTRWNGAYRFTPLQYVQWLSSWHPQWASTFDLCCIEPDGSYPGPAEVKRRQRFTTEMAWYFWERMRQAEWCWCPSIQGFTMSELEQHAYELAPLIRAMHTYYSDPGWGEEEDGYHFRIGIGSLCRRLPSKTVHAIVQRVSSIIGPDISLHLWGTKLRFLQTPIQLRGALSLDTGAWNGLFGREHEARRHSGLTVVEYSWQISQPRYAHKIQQALDAPKQMLLFS</sequence>
<evidence type="ECO:0000313" key="1">
    <source>
        <dbReference type="EMBL" id="GHO59193.1"/>
    </source>
</evidence>
<dbReference type="Gene3D" id="3.20.20.105">
    <property type="entry name" value="Queuine tRNA-ribosyltransferase-like"/>
    <property type="match status" value="1"/>
</dbReference>
<dbReference type="RefSeq" id="WP_201375401.1">
    <property type="nucleotide sequence ID" value="NZ_BNJG01000003.1"/>
</dbReference>
<proteinExistence type="predicted"/>
<dbReference type="EMBL" id="BNJG01000003">
    <property type="protein sequence ID" value="GHO59193.1"/>
    <property type="molecule type" value="Genomic_DNA"/>
</dbReference>
<protein>
    <submittedName>
        <fullName evidence="1">Uncharacterized protein</fullName>
    </submittedName>
</protein>
<keyword evidence="2" id="KW-1185">Reference proteome</keyword>